<dbReference type="AlphaFoldDB" id="A0AB73IVP9"/>
<dbReference type="RefSeq" id="WP_392396558.1">
    <property type="nucleotide sequence ID" value="NZ_JAURTK010000077.1"/>
</dbReference>
<accession>A0AB73IVP9</accession>
<dbReference type="EMBL" id="JAURTK010000077">
    <property type="protein sequence ID" value="MDP9652097.1"/>
    <property type="molecule type" value="Genomic_DNA"/>
</dbReference>
<feature type="transmembrane region" description="Helical" evidence="1">
    <location>
        <begin position="7"/>
        <end position="25"/>
    </location>
</feature>
<name>A0AB73IVP9_9BURK</name>
<proteinExistence type="predicted"/>
<gene>
    <name evidence="2" type="ORF">J2793_007577</name>
</gene>
<organism evidence="2 3">
    <name type="scientific">Paraburkholderia caledonica</name>
    <dbReference type="NCBI Taxonomy" id="134536"/>
    <lineage>
        <taxon>Bacteria</taxon>
        <taxon>Pseudomonadati</taxon>
        <taxon>Pseudomonadota</taxon>
        <taxon>Betaproteobacteria</taxon>
        <taxon>Burkholderiales</taxon>
        <taxon>Burkholderiaceae</taxon>
        <taxon>Paraburkholderia</taxon>
    </lineage>
</organism>
<protein>
    <submittedName>
        <fullName evidence="2">Prepilin-type N-terminal cleavage/methylation domain-containing protein</fullName>
    </submittedName>
</protein>
<evidence type="ECO:0000313" key="3">
    <source>
        <dbReference type="Proteomes" id="UP001229486"/>
    </source>
</evidence>
<dbReference type="NCBIfam" id="TIGR02532">
    <property type="entry name" value="IV_pilin_GFxxxE"/>
    <property type="match status" value="1"/>
</dbReference>
<comment type="caution">
    <text evidence="2">The sequence shown here is derived from an EMBL/GenBank/DDBJ whole genome shotgun (WGS) entry which is preliminary data.</text>
</comment>
<evidence type="ECO:0000256" key="1">
    <source>
        <dbReference type="SAM" id="Phobius"/>
    </source>
</evidence>
<keyword evidence="1" id="KW-0812">Transmembrane</keyword>
<feature type="non-terminal residue" evidence="2">
    <location>
        <position position="27"/>
    </location>
</feature>
<dbReference type="Pfam" id="PF07963">
    <property type="entry name" value="N_methyl"/>
    <property type="match status" value="1"/>
</dbReference>
<reference evidence="2" key="1">
    <citation type="submission" date="2023-07" db="EMBL/GenBank/DDBJ databases">
        <title>Sorghum-associated microbial communities from plants grown in Nebraska, USA.</title>
        <authorList>
            <person name="Schachtman D."/>
        </authorList>
    </citation>
    <scope>NUCLEOTIDE SEQUENCE</scope>
    <source>
        <strain evidence="2">DS1061</strain>
    </source>
</reference>
<keyword evidence="1" id="KW-0472">Membrane</keyword>
<dbReference type="InterPro" id="IPR012902">
    <property type="entry name" value="N_methyl_site"/>
</dbReference>
<dbReference type="Proteomes" id="UP001229486">
    <property type="component" value="Unassembled WGS sequence"/>
</dbReference>
<sequence length="27" mass="2893">MKKQRGFTVVEVMAVLIVLGVFSVAGI</sequence>
<evidence type="ECO:0000313" key="2">
    <source>
        <dbReference type="EMBL" id="MDP9652097.1"/>
    </source>
</evidence>
<keyword evidence="1" id="KW-1133">Transmembrane helix</keyword>